<organism evidence="2 3">
    <name type="scientific">Cellulomonas gelida</name>
    <dbReference type="NCBI Taxonomy" id="1712"/>
    <lineage>
        <taxon>Bacteria</taxon>
        <taxon>Bacillati</taxon>
        <taxon>Actinomycetota</taxon>
        <taxon>Actinomycetes</taxon>
        <taxon>Micrococcales</taxon>
        <taxon>Cellulomonadaceae</taxon>
        <taxon>Cellulomonas</taxon>
    </lineage>
</organism>
<name>A0A4Y3KNL1_9CELL</name>
<dbReference type="Pfam" id="PF00583">
    <property type="entry name" value="Acetyltransf_1"/>
    <property type="match status" value="1"/>
</dbReference>
<dbReference type="InterPro" id="IPR016181">
    <property type="entry name" value="Acyl_CoA_acyltransferase"/>
</dbReference>
<keyword evidence="3" id="KW-1185">Reference proteome</keyword>
<proteinExistence type="predicted"/>
<dbReference type="InterPro" id="IPR052523">
    <property type="entry name" value="Trichothecene_AcTrans"/>
</dbReference>
<gene>
    <name evidence="2" type="ORF">CGE01nite_17490</name>
</gene>
<protein>
    <submittedName>
        <fullName evidence="2">GCN5 family N-acetyltransferase</fullName>
    </submittedName>
</protein>
<dbReference type="EMBL" id="BJLQ01000015">
    <property type="protein sequence ID" value="GEA84498.1"/>
    <property type="molecule type" value="Genomic_DNA"/>
</dbReference>
<reference evidence="2 3" key="1">
    <citation type="submission" date="2019-06" db="EMBL/GenBank/DDBJ databases">
        <title>Whole genome shotgun sequence of Cellulomonas gelida NBRC 3748.</title>
        <authorList>
            <person name="Hosoyama A."/>
            <person name="Uohara A."/>
            <person name="Ohji S."/>
            <person name="Ichikawa N."/>
        </authorList>
    </citation>
    <scope>NUCLEOTIDE SEQUENCE [LARGE SCALE GENOMIC DNA]</scope>
    <source>
        <strain evidence="2 3">NBRC 3748</strain>
    </source>
</reference>
<comment type="caution">
    <text evidence="2">The sequence shown here is derived from an EMBL/GenBank/DDBJ whole genome shotgun (WGS) entry which is preliminary data.</text>
</comment>
<dbReference type="PANTHER" id="PTHR42791:SF1">
    <property type="entry name" value="N-ACETYLTRANSFERASE DOMAIN-CONTAINING PROTEIN"/>
    <property type="match status" value="1"/>
</dbReference>
<feature type="domain" description="N-acetyltransferase" evidence="1">
    <location>
        <begin position="61"/>
        <end position="199"/>
    </location>
</feature>
<sequence>MTVLGAATSADLPDVACVLGEAFEDDPVIVSIVGPGAARRERATHLFNALLRAEHGNGVVVDVARDTSGALLGAAVWEEPDGQGASLPALFAQAGTFVRAVGVLGIPRALATRSALARYRPGRPHWYLGQIGVASSVRGTGVGSHLLAHRLRQVDDSRAGSYLESSTERNRALYLRHGFASHGVIEGVPDAAPVAMWRAPVGVRA</sequence>
<dbReference type="SUPFAM" id="SSF55729">
    <property type="entry name" value="Acyl-CoA N-acyltransferases (Nat)"/>
    <property type="match status" value="1"/>
</dbReference>
<dbReference type="GO" id="GO:0016747">
    <property type="term" value="F:acyltransferase activity, transferring groups other than amino-acyl groups"/>
    <property type="evidence" value="ECO:0007669"/>
    <property type="project" value="InterPro"/>
</dbReference>
<keyword evidence="2" id="KW-0808">Transferase</keyword>
<dbReference type="InterPro" id="IPR000182">
    <property type="entry name" value="GNAT_dom"/>
</dbReference>
<dbReference type="Gene3D" id="3.40.630.30">
    <property type="match status" value="1"/>
</dbReference>
<evidence type="ECO:0000259" key="1">
    <source>
        <dbReference type="PROSITE" id="PS51186"/>
    </source>
</evidence>
<dbReference type="Proteomes" id="UP000320461">
    <property type="component" value="Unassembled WGS sequence"/>
</dbReference>
<evidence type="ECO:0000313" key="3">
    <source>
        <dbReference type="Proteomes" id="UP000320461"/>
    </source>
</evidence>
<dbReference type="CDD" id="cd04301">
    <property type="entry name" value="NAT_SF"/>
    <property type="match status" value="1"/>
</dbReference>
<dbReference type="RefSeq" id="WP_170210929.1">
    <property type="nucleotide sequence ID" value="NZ_BJLQ01000015.1"/>
</dbReference>
<dbReference type="PROSITE" id="PS51186">
    <property type="entry name" value="GNAT"/>
    <property type="match status" value="1"/>
</dbReference>
<accession>A0A4Y3KNL1</accession>
<dbReference type="PANTHER" id="PTHR42791">
    <property type="entry name" value="GNAT FAMILY ACETYLTRANSFERASE"/>
    <property type="match status" value="1"/>
</dbReference>
<evidence type="ECO:0000313" key="2">
    <source>
        <dbReference type="EMBL" id="GEA84498.1"/>
    </source>
</evidence>
<dbReference type="AlphaFoldDB" id="A0A4Y3KNL1"/>